<dbReference type="GeneID" id="81382576"/>
<reference evidence="2" key="1">
    <citation type="submission" date="2022-11" db="EMBL/GenBank/DDBJ databases">
        <authorList>
            <person name="Petersen C."/>
        </authorList>
    </citation>
    <scope>NUCLEOTIDE SEQUENCE</scope>
    <source>
        <strain evidence="2">IBT 23319</strain>
    </source>
</reference>
<keyword evidence="3" id="KW-1185">Reference proteome</keyword>
<comment type="caution">
    <text evidence="2">The sequence shown here is derived from an EMBL/GenBank/DDBJ whole genome shotgun (WGS) entry which is preliminary data.</text>
</comment>
<name>A0A9W9P4I8_PENCI</name>
<protein>
    <submittedName>
        <fullName evidence="2">Uncharacterized protein</fullName>
    </submittedName>
</protein>
<dbReference type="Proteomes" id="UP001147733">
    <property type="component" value="Unassembled WGS sequence"/>
</dbReference>
<dbReference type="EMBL" id="JAPQKT010000003">
    <property type="protein sequence ID" value="KAJ5235321.1"/>
    <property type="molecule type" value="Genomic_DNA"/>
</dbReference>
<gene>
    <name evidence="2" type="ORF">N7469_004489</name>
</gene>
<reference evidence="2" key="2">
    <citation type="journal article" date="2023" name="IMA Fungus">
        <title>Comparative genomic study of the Penicillium genus elucidates a diverse pangenome and 15 lateral gene transfer events.</title>
        <authorList>
            <person name="Petersen C."/>
            <person name="Sorensen T."/>
            <person name="Nielsen M.R."/>
            <person name="Sondergaard T.E."/>
            <person name="Sorensen J.L."/>
            <person name="Fitzpatrick D.A."/>
            <person name="Frisvad J.C."/>
            <person name="Nielsen K.L."/>
        </authorList>
    </citation>
    <scope>NUCLEOTIDE SEQUENCE</scope>
    <source>
        <strain evidence="2">IBT 23319</strain>
    </source>
</reference>
<proteinExistence type="predicted"/>
<dbReference type="RefSeq" id="XP_056502821.1">
    <property type="nucleotide sequence ID" value="XM_056643409.1"/>
</dbReference>
<evidence type="ECO:0000313" key="3">
    <source>
        <dbReference type="Proteomes" id="UP001147733"/>
    </source>
</evidence>
<evidence type="ECO:0000313" key="2">
    <source>
        <dbReference type="EMBL" id="KAJ5235321.1"/>
    </source>
</evidence>
<evidence type="ECO:0000256" key="1">
    <source>
        <dbReference type="SAM" id="MobiDB-lite"/>
    </source>
</evidence>
<sequence>MDKPGSKARANGKGPGISREAKASQKGELLASYNVPSAKGRFLHRERVCGVAKENANVTAIRNEPNQ</sequence>
<accession>A0A9W9P4I8</accession>
<dbReference type="AlphaFoldDB" id="A0A9W9P4I8"/>
<feature type="region of interest" description="Disordered" evidence="1">
    <location>
        <begin position="1"/>
        <end position="28"/>
    </location>
</feature>
<organism evidence="2 3">
    <name type="scientific">Penicillium citrinum</name>
    <dbReference type="NCBI Taxonomy" id="5077"/>
    <lineage>
        <taxon>Eukaryota</taxon>
        <taxon>Fungi</taxon>
        <taxon>Dikarya</taxon>
        <taxon>Ascomycota</taxon>
        <taxon>Pezizomycotina</taxon>
        <taxon>Eurotiomycetes</taxon>
        <taxon>Eurotiomycetidae</taxon>
        <taxon>Eurotiales</taxon>
        <taxon>Aspergillaceae</taxon>
        <taxon>Penicillium</taxon>
    </lineage>
</organism>